<dbReference type="CDD" id="cd02440">
    <property type="entry name" value="AdoMet_MTases"/>
    <property type="match status" value="1"/>
</dbReference>
<evidence type="ECO:0000256" key="2">
    <source>
        <dbReference type="ARBA" id="ARBA00022679"/>
    </source>
</evidence>
<dbReference type="PROSITE" id="PS01184">
    <property type="entry name" value="UBIE_2"/>
    <property type="match status" value="1"/>
</dbReference>
<dbReference type="InterPro" id="IPR041698">
    <property type="entry name" value="Methyltransf_25"/>
</dbReference>
<dbReference type="SUPFAM" id="SSF53335">
    <property type="entry name" value="S-adenosyl-L-methionine-dependent methyltransferases"/>
    <property type="match status" value="1"/>
</dbReference>
<reference evidence="6 7" key="1">
    <citation type="journal article" date="2021" name="Int. J. Syst. Evol. Microbiol.">
        <title>Reticulibacter mediterranei gen. nov., sp. nov., within the new family Reticulibacteraceae fam. nov., and Ktedonospora formicarum gen. nov., sp. nov., Ktedonobacter robiniae sp. nov., Dictyobacter formicarum sp. nov. and Dictyobacter arantiisoli sp. nov., belonging to the class Ktedonobacteria.</title>
        <authorList>
            <person name="Yabe S."/>
            <person name="Zheng Y."/>
            <person name="Wang C.M."/>
            <person name="Sakai Y."/>
            <person name="Abe K."/>
            <person name="Yokota A."/>
            <person name="Donadio S."/>
            <person name="Cavaletti L."/>
            <person name="Monciardini P."/>
        </authorList>
    </citation>
    <scope>NUCLEOTIDE SEQUENCE [LARGE SCALE GENOMIC DNA]</scope>
    <source>
        <strain evidence="6 7">SOSP1-30</strain>
    </source>
</reference>
<dbReference type="InterPro" id="IPR029063">
    <property type="entry name" value="SAM-dependent_MTases_sf"/>
</dbReference>
<feature type="compositionally biased region" description="Basic residues" evidence="4">
    <location>
        <begin position="1"/>
        <end position="10"/>
    </location>
</feature>
<proteinExistence type="predicted"/>
<feature type="region of interest" description="Disordered" evidence="4">
    <location>
        <begin position="1"/>
        <end position="21"/>
    </location>
</feature>
<dbReference type="InterPro" id="IPR023576">
    <property type="entry name" value="UbiE/COQ5_MeTrFase_CS"/>
</dbReference>
<comment type="caution">
    <text evidence="6">The sequence shown here is derived from an EMBL/GenBank/DDBJ whole genome shotgun (WGS) entry which is preliminary data.</text>
</comment>
<feature type="compositionally biased region" description="Basic and acidic residues" evidence="4">
    <location>
        <begin position="11"/>
        <end position="21"/>
    </location>
</feature>
<evidence type="ECO:0000256" key="1">
    <source>
        <dbReference type="ARBA" id="ARBA00022603"/>
    </source>
</evidence>
<feature type="domain" description="Methyltransferase" evidence="5">
    <location>
        <begin position="66"/>
        <end position="163"/>
    </location>
</feature>
<keyword evidence="2" id="KW-0808">Transferase</keyword>
<dbReference type="Pfam" id="PF13649">
    <property type="entry name" value="Methyltransf_25"/>
    <property type="match status" value="1"/>
</dbReference>
<keyword evidence="1" id="KW-0489">Methyltransferase</keyword>
<dbReference type="Gene3D" id="3.40.50.150">
    <property type="entry name" value="Vaccinia Virus protein VP39"/>
    <property type="match status" value="1"/>
</dbReference>
<dbReference type="Proteomes" id="UP000654345">
    <property type="component" value="Unassembled WGS sequence"/>
</dbReference>
<evidence type="ECO:0000256" key="3">
    <source>
        <dbReference type="ARBA" id="ARBA00022691"/>
    </source>
</evidence>
<protein>
    <recommendedName>
        <fullName evidence="5">Methyltransferase domain-containing protein</fullName>
    </recommendedName>
</protein>
<evidence type="ECO:0000259" key="5">
    <source>
        <dbReference type="Pfam" id="PF13649"/>
    </source>
</evidence>
<dbReference type="RefSeq" id="WP_201373318.1">
    <property type="nucleotide sequence ID" value="NZ_BNJG01000002.1"/>
</dbReference>
<evidence type="ECO:0000313" key="7">
    <source>
        <dbReference type="Proteomes" id="UP000654345"/>
    </source>
</evidence>
<name>A0ABQ3UW30_9CHLR</name>
<keyword evidence="3" id="KW-0949">S-adenosyl-L-methionine</keyword>
<keyword evidence="7" id="KW-1185">Reference proteome</keyword>
<sequence>MHSFSQHRHRTAGEASDKETKGLVGSGGWRYDLHEWLTDIFMFRGKVRELRQKIVNLARIQPGETVLDVGCGTGTLVMEVARRVDRVGRVVGVDPGHQQIVRARAKAARRDIPIEFQIGVIEQLAFPDQSFDVVFSTLMMHHLPAPLKRQGLAEIARVLKPGGRLVMADFTHKKERQGQPARFHAGGSRTHDLTVLVSESSFSQIETEEMRPSRFSAFPGAGFVLAHKSSN</sequence>
<accession>A0ABQ3UW30</accession>
<evidence type="ECO:0000256" key="4">
    <source>
        <dbReference type="SAM" id="MobiDB-lite"/>
    </source>
</evidence>
<dbReference type="EMBL" id="BNJG01000002">
    <property type="protein sequence ID" value="GHO56865.1"/>
    <property type="molecule type" value="Genomic_DNA"/>
</dbReference>
<organism evidence="6 7">
    <name type="scientific">Ktedonobacter robiniae</name>
    <dbReference type="NCBI Taxonomy" id="2778365"/>
    <lineage>
        <taxon>Bacteria</taxon>
        <taxon>Bacillati</taxon>
        <taxon>Chloroflexota</taxon>
        <taxon>Ktedonobacteria</taxon>
        <taxon>Ktedonobacterales</taxon>
        <taxon>Ktedonobacteraceae</taxon>
        <taxon>Ktedonobacter</taxon>
    </lineage>
</organism>
<gene>
    <name evidence="6" type="ORF">KSB_53400</name>
</gene>
<evidence type="ECO:0000313" key="6">
    <source>
        <dbReference type="EMBL" id="GHO56865.1"/>
    </source>
</evidence>
<dbReference type="PANTHER" id="PTHR43591">
    <property type="entry name" value="METHYLTRANSFERASE"/>
    <property type="match status" value="1"/>
</dbReference>